<dbReference type="Pfam" id="PF00041">
    <property type="entry name" value="fn3"/>
    <property type="match status" value="7"/>
</dbReference>
<feature type="domain" description="Fibronectin type-III" evidence="17">
    <location>
        <begin position="621"/>
        <end position="705"/>
    </location>
</feature>
<organism evidence="18 19">
    <name type="scientific">Holothuria leucospilota</name>
    <name type="common">Black long sea cucumber</name>
    <name type="synonym">Mertensiothuria leucospilota</name>
    <dbReference type="NCBI Taxonomy" id="206669"/>
    <lineage>
        <taxon>Eukaryota</taxon>
        <taxon>Metazoa</taxon>
        <taxon>Echinodermata</taxon>
        <taxon>Eleutherozoa</taxon>
        <taxon>Echinozoa</taxon>
        <taxon>Holothuroidea</taxon>
        <taxon>Aspidochirotacea</taxon>
        <taxon>Aspidochirotida</taxon>
        <taxon>Holothuriidae</taxon>
        <taxon>Holothuria</taxon>
    </lineage>
</organism>
<feature type="domain" description="Fibronectin type-III" evidence="17">
    <location>
        <begin position="1151"/>
        <end position="1252"/>
    </location>
</feature>
<evidence type="ECO:0000259" key="15">
    <source>
        <dbReference type="PROSITE" id="PS50055"/>
    </source>
</evidence>
<dbReference type="SMART" id="SM00404">
    <property type="entry name" value="PTPc_motif"/>
    <property type="match status" value="1"/>
</dbReference>
<comment type="catalytic activity">
    <reaction evidence="11">
        <text>O-phospho-L-tyrosyl-[protein] + H2O = L-tyrosyl-[protein] + phosphate</text>
        <dbReference type="Rhea" id="RHEA:10684"/>
        <dbReference type="Rhea" id="RHEA-COMP:10136"/>
        <dbReference type="Rhea" id="RHEA-COMP:20101"/>
        <dbReference type="ChEBI" id="CHEBI:15377"/>
        <dbReference type="ChEBI" id="CHEBI:43474"/>
        <dbReference type="ChEBI" id="CHEBI:46858"/>
        <dbReference type="ChEBI" id="CHEBI:61978"/>
        <dbReference type="EC" id="3.1.3.48"/>
    </reaction>
</comment>
<evidence type="ECO:0000256" key="11">
    <source>
        <dbReference type="ARBA" id="ARBA00051722"/>
    </source>
</evidence>
<evidence type="ECO:0000256" key="1">
    <source>
        <dbReference type="ARBA" id="ARBA00004479"/>
    </source>
</evidence>
<dbReference type="EC" id="3.1.3.48" evidence="2"/>
<keyword evidence="4 14" id="KW-0732">Signal</keyword>
<dbReference type="PRINTS" id="PR00700">
    <property type="entry name" value="PRTYPHPHTASE"/>
</dbReference>
<keyword evidence="9 13" id="KW-0472">Membrane</keyword>
<evidence type="ECO:0000256" key="8">
    <source>
        <dbReference type="ARBA" id="ARBA00022989"/>
    </source>
</evidence>
<dbReference type="PROSITE" id="PS00383">
    <property type="entry name" value="TYR_PHOSPHATASE_1"/>
    <property type="match status" value="1"/>
</dbReference>
<dbReference type="InterPro" id="IPR003595">
    <property type="entry name" value="Tyr_Pase_cat"/>
</dbReference>
<feature type="transmembrane region" description="Helical" evidence="13">
    <location>
        <begin position="1592"/>
        <end position="1619"/>
    </location>
</feature>
<feature type="signal peptide" evidence="14">
    <location>
        <begin position="1"/>
        <end position="19"/>
    </location>
</feature>
<dbReference type="InterPro" id="IPR016130">
    <property type="entry name" value="Tyr_Pase_AS"/>
</dbReference>
<feature type="domain" description="Fibronectin type-III" evidence="17">
    <location>
        <begin position="969"/>
        <end position="1058"/>
    </location>
</feature>
<dbReference type="CDD" id="cd00047">
    <property type="entry name" value="PTPc"/>
    <property type="match status" value="1"/>
</dbReference>
<feature type="domain" description="Fibronectin type-III" evidence="17">
    <location>
        <begin position="161"/>
        <end position="250"/>
    </location>
</feature>
<dbReference type="CDD" id="cd00063">
    <property type="entry name" value="FN3"/>
    <property type="match status" value="11"/>
</dbReference>
<keyword evidence="6" id="KW-0378">Hydrolase</keyword>
<feature type="domain" description="Fibronectin type-III" evidence="17">
    <location>
        <begin position="1253"/>
        <end position="1340"/>
    </location>
</feature>
<feature type="domain" description="Fibronectin type-III" evidence="17">
    <location>
        <begin position="1341"/>
        <end position="1441"/>
    </location>
</feature>
<dbReference type="SMART" id="SM00194">
    <property type="entry name" value="PTPc"/>
    <property type="match status" value="1"/>
</dbReference>
<evidence type="ECO:0000256" key="6">
    <source>
        <dbReference type="ARBA" id="ARBA00022801"/>
    </source>
</evidence>
<protein>
    <recommendedName>
        <fullName evidence="2">protein-tyrosine-phosphatase</fullName>
        <ecNumber evidence="2">3.1.3.48</ecNumber>
    </recommendedName>
</protein>
<evidence type="ECO:0000256" key="10">
    <source>
        <dbReference type="ARBA" id="ARBA00023180"/>
    </source>
</evidence>
<keyword evidence="8 13" id="KW-1133">Transmembrane helix</keyword>
<dbReference type="PROSITE" id="PS50055">
    <property type="entry name" value="TYR_PHOSPHATASE_PTP"/>
    <property type="match status" value="1"/>
</dbReference>
<feature type="region of interest" description="Disordered" evidence="12">
    <location>
        <begin position="1643"/>
        <end position="1723"/>
    </location>
</feature>
<dbReference type="PANTHER" id="PTHR46957">
    <property type="entry name" value="CYTOKINE RECEPTOR"/>
    <property type="match status" value="1"/>
</dbReference>
<dbReference type="EMBL" id="JAIZAY010000012">
    <property type="protein sequence ID" value="KAJ8032177.1"/>
    <property type="molecule type" value="Genomic_DNA"/>
</dbReference>
<keyword evidence="19" id="KW-1185">Reference proteome</keyword>
<dbReference type="GO" id="GO:0032502">
    <property type="term" value="P:developmental process"/>
    <property type="evidence" value="ECO:0007669"/>
    <property type="project" value="UniProtKB-ARBA"/>
</dbReference>
<dbReference type="InterPro" id="IPR000242">
    <property type="entry name" value="PTP_cat"/>
</dbReference>
<dbReference type="SMART" id="SM00060">
    <property type="entry name" value="FN3"/>
    <property type="match status" value="16"/>
</dbReference>
<comment type="caution">
    <text evidence="18">The sequence shown here is derived from an EMBL/GenBank/DDBJ whole genome shotgun (WGS) entry which is preliminary data.</text>
</comment>
<feature type="domain" description="Fibronectin type-III" evidence="17">
    <location>
        <begin position="534"/>
        <end position="620"/>
    </location>
</feature>
<dbReference type="InterPro" id="IPR003961">
    <property type="entry name" value="FN3_dom"/>
</dbReference>
<evidence type="ECO:0000313" key="19">
    <source>
        <dbReference type="Proteomes" id="UP001152320"/>
    </source>
</evidence>
<keyword evidence="5" id="KW-0677">Repeat</keyword>
<evidence type="ECO:0000256" key="12">
    <source>
        <dbReference type="SAM" id="MobiDB-lite"/>
    </source>
</evidence>
<dbReference type="SUPFAM" id="SSF49265">
    <property type="entry name" value="Fibronectin type III"/>
    <property type="match status" value="9"/>
</dbReference>
<dbReference type="InterPro" id="IPR013783">
    <property type="entry name" value="Ig-like_fold"/>
</dbReference>
<feature type="chain" id="PRO_5040477681" description="protein-tyrosine-phosphatase" evidence="14">
    <location>
        <begin position="20"/>
        <end position="2029"/>
    </location>
</feature>
<dbReference type="InterPro" id="IPR041201">
    <property type="entry name" value="PTPRJ_TM"/>
</dbReference>
<keyword evidence="18" id="KW-0675">Receptor</keyword>
<feature type="compositionally biased region" description="Basic residues" evidence="12">
    <location>
        <begin position="1675"/>
        <end position="1703"/>
    </location>
</feature>
<dbReference type="FunFam" id="3.90.190.10:FF:000102">
    <property type="entry name" value="Receptor-type tyrosine-protein phosphatase"/>
    <property type="match status" value="1"/>
</dbReference>
<feature type="domain" description="Fibronectin type-III" evidence="17">
    <location>
        <begin position="708"/>
        <end position="794"/>
    </location>
</feature>
<dbReference type="InterPro" id="IPR029021">
    <property type="entry name" value="Prot-tyrosine_phosphatase-like"/>
</dbReference>
<proteinExistence type="predicted"/>
<dbReference type="GO" id="GO:0016020">
    <property type="term" value="C:membrane"/>
    <property type="evidence" value="ECO:0007669"/>
    <property type="project" value="UniProtKB-SubCell"/>
</dbReference>
<dbReference type="InterPro" id="IPR036116">
    <property type="entry name" value="FN3_sf"/>
</dbReference>
<dbReference type="OrthoDB" id="261433at2759"/>
<dbReference type="PANTHER" id="PTHR46957:SF3">
    <property type="entry name" value="CYTOKINE RECEPTOR"/>
    <property type="match status" value="1"/>
</dbReference>
<keyword evidence="3 13" id="KW-0812">Transmembrane</keyword>
<dbReference type="PROSITE" id="PS50056">
    <property type="entry name" value="TYR_PHOSPHATASE_2"/>
    <property type="match status" value="1"/>
</dbReference>
<dbReference type="GO" id="GO:0004725">
    <property type="term" value="F:protein tyrosine phosphatase activity"/>
    <property type="evidence" value="ECO:0007669"/>
    <property type="project" value="UniProtKB-EC"/>
</dbReference>
<gene>
    <name evidence="18" type="ORF">HOLleu_25630</name>
</gene>
<evidence type="ECO:0000313" key="18">
    <source>
        <dbReference type="EMBL" id="KAJ8032177.1"/>
    </source>
</evidence>
<sequence length="2029" mass="225149">MELLWVLIFTIQAFVTCYGRDATAIYTIPNGGCSHHELDNLRPNTTYHVTVTTIIPGRSAPQTEVQKFVSDPAPLNTLRAWNVGTNDLSVFWLPGHQILTQNFTVQIVEDDAVISTTGVLDTDAVNNVQFNNLAPATLYEIEILQGSEVISSTRIVTRPRPPTLLTLTSVTTTSLTLQWQPPPDNVNHYEVCYHPSSGIVASKVHFSNEIELSDLIPGTTYTFTVIAIAQINGAMAASTVLYGFYKTVSETNPATPERLRVMPINQNSVRVSWDPPSGSAEAFELDYVPQFGYPPPPIRIPLSQYSIQIDFLQSSTDYQFSLTATKGIKLSRVQSAATEASVRTEDGTFNIEIFNIRDTSAEVLYGYEPEAVTYSLLYGPQDETKLEKPIPANIPRQYSLWNLRPETEYVVDVIAFDVNGEIINQQSATFMTLLTPSVTPTIFQSTATSSTLSFPLPSEDLIDFDHYEVQLHFGGDGSFGARIDGVITVPKSACAIFEFEDLKPDTLYEVVTSVVRGGSKTLGTVIGVSTRPLGPLEISAALVTSSTIEIVWGPGEGDFTEYELIYITPSSATVAIILQREINRHVLIDLQPGTIYQVTLSQLGGAVVESNTVQLTTRPLPPTNLLATTVRTQSASFSWNSLHDLFSVCYFPQGNTPTPYMTSSTEVTLSGFQPETAITVTVVAISQVQLLSYRSNPVTITTRTLAVEPGEIQVDRYTTTTIDVSWIGLPGANNQYQVEFFNVKTNSTRTPRTTDNTEYSITNLVPGALYNISVVPVNTDFPPSTLLQRTFPNPPGDITVTRRDVTAISLTWQEPTQTEDYEFLVEVLNLRGETIRQVRVSLPTMSFNDLMAGTNYTFSVSTVSGMGIFETLSSSADITSGTLLNMRLTPSQSQLNIEWDPVDYGAFSCYEITYTVNEMLSTATVKLSNNLEEIVIENLTPGSRIHVKIDIINDMGDSVSVGVNRTVLVPLEVTDLRYTARRTEISLEWDLNPSFYDGFEVSYTPMDGLLPAGNISRTFGALVVGLTPGQEYTLYVTTLSNGERSEPVHIVAITLPEIIPSLELIDLGEGDLSISWEEPVMRGLPVNSYTVIISEGSNGPPVKVSSDASQSRNLLYEGTPGFYYSVEITSVVVGVSGMQESEPIQRNILMKPSQPQFEALSEEDVGATFVSLSWTTPGARSYYNLTVRPDPNNTIGVIRIEPQHVSTRLENLVPLTSYEVTIFAVSEFQVEDGDLKVAMSAISLLSFTTKHFPPRNLSTTFIGKTAITWVWLPPVVQTSNTLYRVVLSTGGSSIRQIVSDTTLFEAMGLNPETEYTLMVQVQLEEVLSLPIENTAVTLRQKPAVITGFGIPDNTDPSPEITLVWDPVDPGDDVTSILIKINGLQKGGDGKDTRTERTRSGATSYTVTNLVPGYSYNFSICAVNDYGSGEPATDGPFLIPETAPPATNRRVNIIATTSTTITAEIRNPFFSDMNGVIVSYALLVTRGSEDDVVGRTPNTYLQSQMFESSQPPYQTTPETFNPYRVQSSDGSGLFEIGTNEDCLLVSNFPVDEYCNGPLQPSTSYRVALRGYGVDGTYTDSLWSDPAVTGFNNIFVWVISACFLLLILILMIILCCICWCCRSKRKSRPRRRRLYPENQQASNDVTSLENFRLPDDENAPQNGDEDPNAFVPELTSYRKKRGAASSSKRYKRKKNTKRSRHRRRDRPTSSTSLEAESTTDDMHSSVTTLATASSNPIVNSMFQNHVANMSSRNNAGFIQEFQNMETLPNNMSTGVATMPENMIKNRYRDVLPYDATRVVLLEPSAHRSDYINASHIQWFDWGRYISAQAPIPNSVNDFWQMIWENKTTTIVMLTKLVERGSARCEKYWPDYSETLTFGNFVVAGTDVKMEEKWQITTLQVKKNDVTMQVNHFHFLHWPDRGIPINPRPILEFIREIRKVERTNLGPLLVHCSAGCGRSGTFIALDILLKKLEMSTVNDKTNVLETVYTLRQQRMKMVQTSDQYTFLHRCLAAYIHELFYSGRPDNRSATQR</sequence>
<evidence type="ECO:0000259" key="17">
    <source>
        <dbReference type="PROSITE" id="PS50853"/>
    </source>
</evidence>
<feature type="domain" description="Tyrosine-protein phosphatase" evidence="15">
    <location>
        <begin position="1755"/>
        <end position="2011"/>
    </location>
</feature>
<comment type="subcellular location">
    <subcellularLocation>
        <location evidence="1">Membrane</location>
        <topology evidence="1">Single-pass type I membrane protein</topology>
    </subcellularLocation>
</comment>
<keyword evidence="7" id="KW-0904">Protein phosphatase</keyword>
<evidence type="ECO:0000256" key="2">
    <source>
        <dbReference type="ARBA" id="ARBA00013064"/>
    </source>
</evidence>
<evidence type="ECO:0000256" key="13">
    <source>
        <dbReference type="SAM" id="Phobius"/>
    </source>
</evidence>
<dbReference type="PROSITE" id="PS50853">
    <property type="entry name" value="FN3"/>
    <property type="match status" value="9"/>
</dbReference>
<evidence type="ECO:0000256" key="5">
    <source>
        <dbReference type="ARBA" id="ARBA00022737"/>
    </source>
</evidence>
<evidence type="ECO:0000256" key="14">
    <source>
        <dbReference type="SAM" id="SignalP"/>
    </source>
</evidence>
<dbReference type="Gene3D" id="2.60.40.10">
    <property type="entry name" value="Immunoglobulins"/>
    <property type="match status" value="11"/>
</dbReference>
<evidence type="ECO:0000256" key="9">
    <source>
        <dbReference type="ARBA" id="ARBA00023136"/>
    </source>
</evidence>
<dbReference type="Pfam" id="PF18861">
    <property type="entry name" value="PTP_tm"/>
    <property type="match status" value="1"/>
</dbReference>
<dbReference type="InterPro" id="IPR050713">
    <property type="entry name" value="RTP_Phos/Ushers"/>
</dbReference>
<evidence type="ECO:0000256" key="4">
    <source>
        <dbReference type="ARBA" id="ARBA00022729"/>
    </source>
</evidence>
<dbReference type="InterPro" id="IPR000387">
    <property type="entry name" value="Tyr_Pase_dom"/>
</dbReference>
<dbReference type="Proteomes" id="UP001152320">
    <property type="component" value="Chromosome 12"/>
</dbReference>
<dbReference type="Pfam" id="PF00102">
    <property type="entry name" value="Y_phosphatase"/>
    <property type="match status" value="1"/>
</dbReference>
<dbReference type="SUPFAM" id="SSF52799">
    <property type="entry name" value="(Phosphotyrosine protein) phosphatases II"/>
    <property type="match status" value="1"/>
</dbReference>
<reference evidence="18" key="1">
    <citation type="submission" date="2021-10" db="EMBL/GenBank/DDBJ databases">
        <title>Tropical sea cucumber genome reveals ecological adaptation and Cuvierian tubules defense mechanism.</title>
        <authorList>
            <person name="Chen T."/>
        </authorList>
    </citation>
    <scope>NUCLEOTIDE SEQUENCE</scope>
    <source>
        <strain evidence="18">Nanhai2018</strain>
        <tissue evidence="18">Muscle</tissue>
    </source>
</reference>
<evidence type="ECO:0000256" key="3">
    <source>
        <dbReference type="ARBA" id="ARBA00022692"/>
    </source>
</evidence>
<evidence type="ECO:0000259" key="16">
    <source>
        <dbReference type="PROSITE" id="PS50056"/>
    </source>
</evidence>
<evidence type="ECO:0000256" key="7">
    <source>
        <dbReference type="ARBA" id="ARBA00022912"/>
    </source>
</evidence>
<name>A0A9Q1BSQ1_HOLLE</name>
<accession>A0A9Q1BSQ1</accession>
<dbReference type="Gene3D" id="3.90.190.10">
    <property type="entry name" value="Protein tyrosine phosphatase superfamily"/>
    <property type="match status" value="1"/>
</dbReference>
<feature type="domain" description="Tyrosine specific protein phosphatases" evidence="16">
    <location>
        <begin position="1928"/>
        <end position="2002"/>
    </location>
</feature>
<feature type="domain" description="Fibronectin type-III" evidence="17">
    <location>
        <begin position="255"/>
        <end position="347"/>
    </location>
</feature>
<keyword evidence="10" id="KW-0325">Glycoprotein</keyword>